<protein>
    <submittedName>
        <fullName evidence="9">ATP-binding cassette domain-containing protein</fullName>
    </submittedName>
</protein>
<comment type="caution">
    <text evidence="9">The sequence shown here is derived from an EMBL/GenBank/DDBJ whole genome shotgun (WGS) entry which is preliminary data.</text>
</comment>
<evidence type="ECO:0000256" key="7">
    <source>
        <dbReference type="SAM" id="Phobius"/>
    </source>
</evidence>
<dbReference type="PANTHER" id="PTHR42711">
    <property type="entry name" value="ABC TRANSPORTER ATP-BINDING PROTEIN"/>
    <property type="match status" value="1"/>
</dbReference>
<comment type="subcellular location">
    <subcellularLocation>
        <location evidence="1">Cell membrane</location>
        <topology evidence="1">Peripheral membrane protein</topology>
    </subcellularLocation>
</comment>
<dbReference type="PROSITE" id="PS00211">
    <property type="entry name" value="ABC_TRANSPORTER_1"/>
    <property type="match status" value="1"/>
</dbReference>
<dbReference type="Proteomes" id="UP001565927">
    <property type="component" value="Unassembled WGS sequence"/>
</dbReference>
<evidence type="ECO:0000313" key="10">
    <source>
        <dbReference type="Proteomes" id="UP001565927"/>
    </source>
</evidence>
<keyword evidence="7" id="KW-0472">Membrane</keyword>
<evidence type="ECO:0000259" key="8">
    <source>
        <dbReference type="PROSITE" id="PS50893"/>
    </source>
</evidence>
<dbReference type="SUPFAM" id="SSF52540">
    <property type="entry name" value="P-loop containing nucleoside triphosphate hydrolases"/>
    <property type="match status" value="1"/>
</dbReference>
<name>A0ABV4H538_9ACTN</name>
<dbReference type="CDD" id="cd03230">
    <property type="entry name" value="ABC_DR_subfamily_A"/>
    <property type="match status" value="1"/>
</dbReference>
<evidence type="ECO:0000256" key="5">
    <source>
        <dbReference type="ARBA" id="ARBA00022840"/>
    </source>
</evidence>
<sequence length="684" mass="72306">MLTRRTVVGARSFDGDRWTRLLGETGQDTVVRLNDAQFALLARSDGRRDVEEIAHAATRAGTPVTTGQAERFFDSLAARGRVRWLTPVEDAPRRATRPLRGEPASAVRGWVRVVLATGTGSLVATALGVVVLSWTGVRDAAAGRPTDWVATVLAALLLLPRGLLHELAHAAAASAVGAQVRGIRAHWDGRTFALECRTSSLDLLPRRWRRVVVALAGPAADLVLTAVVGFVWHAGWHGDLVAQSFLLGTVATAGNLLVLPGLDGHRAVLAALGLSARPRWTRPVRRPATRAALLGLAVAGCAAALLLLRETAVALPGGVPALAVGLAGLLLTAAGHSGRTTRPVPAVGTRPAPRGGRTVTTVEHNWAPGHAARGEVAVAPPSGRPLAIEVRDVVKQYPAVRALDGVSFDVGQGEFFGLLGPNGAGKTTLVETLTGLATATSGTVRVLGYDPARREGQFLRSIGMQTQTPAFFAKLTVGEHLSTMAALQEADPALAREAAERVTLTAAWDRRVDQLSGGQRQRVAIAAAVLHHPRVLFLDEPTAALDPDARRRLLDLLATLRGDGTTVVYTTHHLSEAEELCDRVAIVDEGRIVAVDRPSDLIAREGGATEVFVPVMKASLTRAHELVPGADAELVGERVRLRPTHLGEALTAIEAAVGLGGVETRSPRLEDVYLRLTGKVMDDE</sequence>
<evidence type="ECO:0000256" key="1">
    <source>
        <dbReference type="ARBA" id="ARBA00004202"/>
    </source>
</evidence>
<comment type="similarity">
    <text evidence="2">Belongs to the ABC transporter superfamily.</text>
</comment>
<dbReference type="Pfam" id="PF00005">
    <property type="entry name" value="ABC_tran"/>
    <property type="match status" value="1"/>
</dbReference>
<feature type="transmembrane region" description="Helical" evidence="7">
    <location>
        <begin position="287"/>
        <end position="308"/>
    </location>
</feature>
<dbReference type="EMBL" id="JBGFTU010000026">
    <property type="protein sequence ID" value="MEZ0166694.1"/>
    <property type="molecule type" value="Genomic_DNA"/>
</dbReference>
<evidence type="ECO:0000313" key="9">
    <source>
        <dbReference type="EMBL" id="MEZ0166694.1"/>
    </source>
</evidence>
<dbReference type="Gene3D" id="3.40.50.300">
    <property type="entry name" value="P-loop containing nucleotide triphosphate hydrolases"/>
    <property type="match status" value="1"/>
</dbReference>
<keyword evidence="4" id="KW-0547">Nucleotide-binding</keyword>
<dbReference type="InterPro" id="IPR027417">
    <property type="entry name" value="P-loop_NTPase"/>
</dbReference>
<keyword evidence="10" id="KW-1185">Reference proteome</keyword>
<evidence type="ECO:0000256" key="6">
    <source>
        <dbReference type="ARBA" id="ARBA00023251"/>
    </source>
</evidence>
<dbReference type="InterPro" id="IPR003593">
    <property type="entry name" value="AAA+_ATPase"/>
</dbReference>
<feature type="domain" description="ABC transporter" evidence="8">
    <location>
        <begin position="388"/>
        <end position="614"/>
    </location>
</feature>
<organism evidence="9 10">
    <name type="scientific">Kineococcus halophytocola</name>
    <dbReference type="NCBI Taxonomy" id="3234027"/>
    <lineage>
        <taxon>Bacteria</taxon>
        <taxon>Bacillati</taxon>
        <taxon>Actinomycetota</taxon>
        <taxon>Actinomycetes</taxon>
        <taxon>Kineosporiales</taxon>
        <taxon>Kineosporiaceae</taxon>
        <taxon>Kineococcus</taxon>
    </lineage>
</organism>
<feature type="transmembrane region" description="Helical" evidence="7">
    <location>
        <begin position="148"/>
        <end position="164"/>
    </location>
</feature>
<keyword evidence="7" id="KW-0812">Transmembrane</keyword>
<keyword evidence="5 9" id="KW-0067">ATP-binding</keyword>
<feature type="transmembrane region" description="Helical" evidence="7">
    <location>
        <begin position="211"/>
        <end position="234"/>
    </location>
</feature>
<keyword evidence="3" id="KW-0813">Transport</keyword>
<dbReference type="PROSITE" id="PS50893">
    <property type="entry name" value="ABC_TRANSPORTER_2"/>
    <property type="match status" value="1"/>
</dbReference>
<keyword evidence="7" id="KW-1133">Transmembrane helix</keyword>
<dbReference type="PANTHER" id="PTHR42711:SF5">
    <property type="entry name" value="ABC TRANSPORTER ATP-BINDING PROTEIN NATA"/>
    <property type="match status" value="1"/>
</dbReference>
<dbReference type="CDD" id="cd05709">
    <property type="entry name" value="S2P-M50"/>
    <property type="match status" value="1"/>
</dbReference>
<reference evidence="9 10" key="1">
    <citation type="submission" date="2024-07" db="EMBL/GenBank/DDBJ databases">
        <authorList>
            <person name="Thanompreechachai J."/>
            <person name="Duangmal K."/>
        </authorList>
    </citation>
    <scope>NUCLEOTIDE SEQUENCE [LARGE SCALE GENOMIC DNA]</scope>
    <source>
        <strain evidence="9 10">LSe6-4</strain>
    </source>
</reference>
<dbReference type="SMART" id="SM00382">
    <property type="entry name" value="AAA"/>
    <property type="match status" value="1"/>
</dbReference>
<keyword evidence="6" id="KW-0046">Antibiotic resistance</keyword>
<feature type="transmembrane region" description="Helical" evidence="7">
    <location>
        <begin position="110"/>
        <end position="136"/>
    </location>
</feature>
<dbReference type="InterPro" id="IPR050763">
    <property type="entry name" value="ABC_transporter_ATP-binding"/>
</dbReference>
<feature type="transmembrane region" description="Helical" evidence="7">
    <location>
        <begin position="240"/>
        <end position="259"/>
    </location>
</feature>
<evidence type="ECO:0000256" key="3">
    <source>
        <dbReference type="ARBA" id="ARBA00022448"/>
    </source>
</evidence>
<dbReference type="GO" id="GO:0005524">
    <property type="term" value="F:ATP binding"/>
    <property type="evidence" value="ECO:0007669"/>
    <property type="project" value="UniProtKB-KW"/>
</dbReference>
<feature type="transmembrane region" description="Helical" evidence="7">
    <location>
        <begin position="314"/>
        <end position="334"/>
    </location>
</feature>
<accession>A0ABV4H538</accession>
<gene>
    <name evidence="9" type="ORF">AB2L27_18200</name>
</gene>
<dbReference type="InterPro" id="IPR017871">
    <property type="entry name" value="ABC_transporter-like_CS"/>
</dbReference>
<evidence type="ECO:0000256" key="4">
    <source>
        <dbReference type="ARBA" id="ARBA00022741"/>
    </source>
</evidence>
<dbReference type="RefSeq" id="WP_370442909.1">
    <property type="nucleotide sequence ID" value="NZ_JBGFTU010000026.1"/>
</dbReference>
<evidence type="ECO:0000256" key="2">
    <source>
        <dbReference type="ARBA" id="ARBA00005417"/>
    </source>
</evidence>
<proteinExistence type="inferred from homology"/>
<dbReference type="InterPro" id="IPR003439">
    <property type="entry name" value="ABC_transporter-like_ATP-bd"/>
</dbReference>